<evidence type="ECO:0000313" key="5">
    <source>
        <dbReference type="EMBL" id="TRL31180.1"/>
    </source>
</evidence>
<dbReference type="PANTHER" id="PTHR24321:SF8">
    <property type="entry name" value="ESTRADIOL 17-BETA-DEHYDROGENASE 8-RELATED"/>
    <property type="match status" value="1"/>
</dbReference>
<sequence>MSFAGKTSLVVGGTAGLGFEIARKLVELQSRVVIMGRQREKGEAAASTLGDDVHFIECDVGDSRSVGDAFDALAERHELHFAVNNAGVTGPHRPIRGTDPRDWDRLIQVNCSGPFYCLRREIELIRRTTGGAIVNVSSCAGRLAIPHQAAYVAGKAALNLLTQVAAIENATDHDGGFAVRVNAIAPGPILGGMNTAERLAANPEGTKRKIDVTAMKRFARPEEVVDSIIYLLGPGAAYVTGAILDVDGGYHAGKF</sequence>
<proteinExistence type="inferred from homology"/>
<evidence type="ECO:0000256" key="3">
    <source>
        <dbReference type="ARBA" id="ARBA00023027"/>
    </source>
</evidence>
<dbReference type="PROSITE" id="PS00061">
    <property type="entry name" value="ADH_SHORT"/>
    <property type="match status" value="1"/>
</dbReference>
<dbReference type="InterPro" id="IPR020904">
    <property type="entry name" value="Sc_DH/Rdtase_CS"/>
</dbReference>
<keyword evidence="3" id="KW-0520">NAD</keyword>
<dbReference type="Proteomes" id="UP000316781">
    <property type="component" value="Unassembled WGS sequence"/>
</dbReference>
<evidence type="ECO:0000256" key="1">
    <source>
        <dbReference type="ARBA" id="ARBA00006484"/>
    </source>
</evidence>
<dbReference type="SMART" id="SM00822">
    <property type="entry name" value="PKS_KR"/>
    <property type="match status" value="1"/>
</dbReference>
<dbReference type="InterPro" id="IPR002347">
    <property type="entry name" value="SDR_fam"/>
</dbReference>
<dbReference type="Gene3D" id="3.40.50.720">
    <property type="entry name" value="NAD(P)-binding Rossmann-like Domain"/>
    <property type="match status" value="1"/>
</dbReference>
<comment type="similarity">
    <text evidence="1">Belongs to the short-chain dehydrogenases/reductases (SDR) family.</text>
</comment>
<dbReference type="PANTHER" id="PTHR24321">
    <property type="entry name" value="DEHYDROGENASES, SHORT CHAIN"/>
    <property type="match status" value="1"/>
</dbReference>
<evidence type="ECO:0000256" key="2">
    <source>
        <dbReference type="ARBA" id="ARBA00023002"/>
    </source>
</evidence>
<protein>
    <submittedName>
        <fullName evidence="5">SDR family oxidoreductase</fullName>
    </submittedName>
</protein>
<dbReference type="FunFam" id="3.40.50.720:FF:000084">
    <property type="entry name" value="Short-chain dehydrogenase reductase"/>
    <property type="match status" value="1"/>
</dbReference>
<evidence type="ECO:0000259" key="4">
    <source>
        <dbReference type="SMART" id="SM00822"/>
    </source>
</evidence>
<dbReference type="InterPro" id="IPR036291">
    <property type="entry name" value="NAD(P)-bd_dom_sf"/>
</dbReference>
<accession>A0A549SNG3</accession>
<dbReference type="PRINTS" id="PR00080">
    <property type="entry name" value="SDRFAMILY"/>
</dbReference>
<dbReference type="AlphaFoldDB" id="A0A549SNG3"/>
<feature type="domain" description="Ketoreductase" evidence="4">
    <location>
        <begin position="6"/>
        <end position="187"/>
    </location>
</feature>
<dbReference type="CDD" id="cd05233">
    <property type="entry name" value="SDR_c"/>
    <property type="match status" value="1"/>
</dbReference>
<dbReference type="EMBL" id="VJMF01000059">
    <property type="protein sequence ID" value="TRL31180.1"/>
    <property type="molecule type" value="Genomic_DNA"/>
</dbReference>
<evidence type="ECO:0000313" key="6">
    <source>
        <dbReference type="Proteomes" id="UP000316781"/>
    </source>
</evidence>
<dbReference type="SUPFAM" id="SSF51735">
    <property type="entry name" value="NAD(P)-binding Rossmann-fold domains"/>
    <property type="match status" value="1"/>
</dbReference>
<name>A0A549SNG3_METSR</name>
<gene>
    <name evidence="5" type="ORF">FM996_14455</name>
</gene>
<comment type="caution">
    <text evidence="5">The sequence shown here is derived from an EMBL/GenBank/DDBJ whole genome shotgun (WGS) entry which is preliminary data.</text>
</comment>
<organism evidence="5 6">
    <name type="scientific">Methylosinus sporium</name>
    <dbReference type="NCBI Taxonomy" id="428"/>
    <lineage>
        <taxon>Bacteria</taxon>
        <taxon>Pseudomonadati</taxon>
        <taxon>Pseudomonadota</taxon>
        <taxon>Alphaproteobacteria</taxon>
        <taxon>Hyphomicrobiales</taxon>
        <taxon>Methylocystaceae</taxon>
        <taxon>Methylosinus</taxon>
    </lineage>
</organism>
<reference evidence="5 6" key="1">
    <citation type="submission" date="2019-07" db="EMBL/GenBank/DDBJ databases">
        <title>Ln-dependent methylotrophs.</title>
        <authorList>
            <person name="Tani A."/>
        </authorList>
    </citation>
    <scope>NUCLEOTIDE SEQUENCE [LARGE SCALE GENOMIC DNA]</scope>
    <source>
        <strain evidence="5 6">SM89A</strain>
    </source>
</reference>
<dbReference type="Pfam" id="PF13561">
    <property type="entry name" value="adh_short_C2"/>
    <property type="match status" value="1"/>
</dbReference>
<dbReference type="InterPro" id="IPR057326">
    <property type="entry name" value="KR_dom"/>
</dbReference>
<dbReference type="PRINTS" id="PR00081">
    <property type="entry name" value="GDHRDH"/>
</dbReference>
<keyword evidence="2" id="KW-0560">Oxidoreductase</keyword>
<dbReference type="GO" id="GO:0016491">
    <property type="term" value="F:oxidoreductase activity"/>
    <property type="evidence" value="ECO:0007669"/>
    <property type="project" value="UniProtKB-KW"/>
</dbReference>